<dbReference type="HOGENOM" id="CLU_3231355_0_0_9"/>
<organism evidence="1 2">
    <name type="scientific">Centipeda periodontii DSM 2778</name>
    <dbReference type="NCBI Taxonomy" id="888060"/>
    <lineage>
        <taxon>Bacteria</taxon>
        <taxon>Bacillati</taxon>
        <taxon>Bacillota</taxon>
        <taxon>Negativicutes</taxon>
        <taxon>Selenomonadales</taxon>
        <taxon>Selenomonadaceae</taxon>
        <taxon>Centipeda</taxon>
    </lineage>
</organism>
<sequence length="43" mass="5006">MGDMSRPIEQQIPRRAFARRGIVRENIGERTALSRVHQVMDAR</sequence>
<dbReference type="STRING" id="888060.HMPREF9081_0291"/>
<dbReference type="AlphaFoldDB" id="F5RJ56"/>
<gene>
    <name evidence="1" type="ORF">HMPREF9081_0291</name>
</gene>
<proteinExistence type="predicted"/>
<dbReference type="EMBL" id="AFHQ01000007">
    <property type="protein sequence ID" value="EGK62042.1"/>
    <property type="molecule type" value="Genomic_DNA"/>
</dbReference>
<protein>
    <submittedName>
        <fullName evidence="1">Uncharacterized protein</fullName>
    </submittedName>
</protein>
<reference evidence="1 2" key="1">
    <citation type="submission" date="2011-04" db="EMBL/GenBank/DDBJ databases">
        <authorList>
            <person name="Muzny D."/>
            <person name="Qin X."/>
            <person name="Deng J."/>
            <person name="Jiang H."/>
            <person name="Liu Y."/>
            <person name="Qu J."/>
            <person name="Song X.-Z."/>
            <person name="Zhang L."/>
            <person name="Thornton R."/>
            <person name="Coyle M."/>
            <person name="Francisco L."/>
            <person name="Jackson L."/>
            <person name="Javaid M."/>
            <person name="Korchina V."/>
            <person name="Kovar C."/>
            <person name="Mata R."/>
            <person name="Mathew T."/>
            <person name="Ngo R."/>
            <person name="Nguyen L."/>
            <person name="Nguyen N."/>
            <person name="Okwuonu G."/>
            <person name="Ongeri F."/>
            <person name="Pham C."/>
            <person name="Simmons D."/>
            <person name="Wilczek-Boney K."/>
            <person name="Hale W."/>
            <person name="Jakkamsetti A."/>
            <person name="Pham P."/>
            <person name="Ruth R."/>
            <person name="San Lucas F."/>
            <person name="Warren J."/>
            <person name="Zhang J."/>
            <person name="Zhao Z."/>
            <person name="Zhou C."/>
            <person name="Zhu D."/>
            <person name="Lee S."/>
            <person name="Bess C."/>
            <person name="Blankenburg K."/>
            <person name="Forbes L."/>
            <person name="Fu Q."/>
            <person name="Gubbala S."/>
            <person name="Hirani K."/>
            <person name="Jayaseelan J.C."/>
            <person name="Lara F."/>
            <person name="Munidasa M."/>
            <person name="Palculict T."/>
            <person name="Patil S."/>
            <person name="Pu L.-L."/>
            <person name="Saada N."/>
            <person name="Tang L."/>
            <person name="Weissenberger G."/>
            <person name="Zhu Y."/>
            <person name="Hemphill L."/>
            <person name="Shang Y."/>
            <person name="Youmans B."/>
            <person name="Ayvaz T."/>
            <person name="Ross M."/>
            <person name="Santibanez J."/>
            <person name="Aqrawi P."/>
            <person name="Gross S."/>
            <person name="Joshi V."/>
            <person name="Fowler G."/>
            <person name="Nazareth L."/>
            <person name="Reid J."/>
            <person name="Worley K."/>
            <person name="Petrosino J."/>
            <person name="Highlander S."/>
            <person name="Gibbs R."/>
        </authorList>
    </citation>
    <scope>NUCLEOTIDE SEQUENCE [LARGE SCALE GENOMIC DNA]</scope>
    <source>
        <strain evidence="1 2">DSM 2778</strain>
    </source>
</reference>
<accession>F5RJ56</accession>
<evidence type="ECO:0000313" key="1">
    <source>
        <dbReference type="EMBL" id="EGK62042.1"/>
    </source>
</evidence>
<evidence type="ECO:0000313" key="2">
    <source>
        <dbReference type="Proteomes" id="UP000004067"/>
    </source>
</evidence>
<keyword evidence="2" id="KW-1185">Reference proteome</keyword>
<comment type="caution">
    <text evidence="1">The sequence shown here is derived from an EMBL/GenBank/DDBJ whole genome shotgun (WGS) entry which is preliminary data.</text>
</comment>
<dbReference type="Proteomes" id="UP000004067">
    <property type="component" value="Unassembled WGS sequence"/>
</dbReference>
<name>F5RJ56_9FIRM</name>